<accession>A0ACA9NNL8</accession>
<keyword evidence="2" id="KW-1185">Reference proteome</keyword>
<organism evidence="1 2">
    <name type="scientific">Racocetra persica</name>
    <dbReference type="NCBI Taxonomy" id="160502"/>
    <lineage>
        <taxon>Eukaryota</taxon>
        <taxon>Fungi</taxon>
        <taxon>Fungi incertae sedis</taxon>
        <taxon>Mucoromycota</taxon>
        <taxon>Glomeromycotina</taxon>
        <taxon>Glomeromycetes</taxon>
        <taxon>Diversisporales</taxon>
        <taxon>Gigasporaceae</taxon>
        <taxon>Racocetra</taxon>
    </lineage>
</organism>
<comment type="caution">
    <text evidence="1">The sequence shown here is derived from an EMBL/GenBank/DDBJ whole genome shotgun (WGS) entry which is preliminary data.</text>
</comment>
<dbReference type="Proteomes" id="UP000789920">
    <property type="component" value="Unassembled WGS sequence"/>
</dbReference>
<gene>
    <name evidence="1" type="ORF">RPERSI_LOCUS8489</name>
</gene>
<evidence type="ECO:0000313" key="1">
    <source>
        <dbReference type="EMBL" id="CAG8666417.1"/>
    </source>
</evidence>
<protein>
    <submittedName>
        <fullName evidence="1">10505_t:CDS:1</fullName>
    </submittedName>
</protein>
<evidence type="ECO:0000313" key="2">
    <source>
        <dbReference type="Proteomes" id="UP000789920"/>
    </source>
</evidence>
<proteinExistence type="predicted"/>
<name>A0ACA9NNL8_9GLOM</name>
<dbReference type="EMBL" id="CAJVQC010015375">
    <property type="protein sequence ID" value="CAG8666417.1"/>
    <property type="molecule type" value="Genomic_DNA"/>
</dbReference>
<sequence length="122" mass="14752">MVSWEDLLWEAERQLTKAYRALNDAKREMNACKCFEERNSEAIRREQQTRGAENRIRQLQQDNLEQKLSIKREDLERTIIDLGVSRDNKNEIRRNLCDAYERWLKVMERNGHNERDNCVKRA</sequence>
<reference evidence="1" key="1">
    <citation type="submission" date="2021-06" db="EMBL/GenBank/DDBJ databases">
        <authorList>
            <person name="Kallberg Y."/>
            <person name="Tangrot J."/>
            <person name="Rosling A."/>
        </authorList>
    </citation>
    <scope>NUCLEOTIDE SEQUENCE</scope>
    <source>
        <strain evidence="1">MA461A</strain>
    </source>
</reference>